<dbReference type="EMBL" id="JAKVPQ010000010">
    <property type="protein sequence ID" value="MCH4285979.1"/>
    <property type="molecule type" value="Genomic_DNA"/>
</dbReference>
<reference evidence="1 2" key="1">
    <citation type="submission" date="2022-02" db="EMBL/GenBank/DDBJ databases">
        <title>Genome of Erysipelotrichaceae sp. nov. NSJ-176 isolated from human feces.</title>
        <authorList>
            <person name="Abdugheni R."/>
        </authorList>
    </citation>
    <scope>NUCLEOTIDE SEQUENCE [LARGE SCALE GENOMIC DNA]</scope>
    <source>
        <strain evidence="1 2">NSJ-176</strain>
    </source>
</reference>
<dbReference type="GO" id="GO:0016301">
    <property type="term" value="F:kinase activity"/>
    <property type="evidence" value="ECO:0007669"/>
    <property type="project" value="UniProtKB-KW"/>
</dbReference>
<evidence type="ECO:0000313" key="1">
    <source>
        <dbReference type="EMBL" id="MCH4285979.1"/>
    </source>
</evidence>
<comment type="caution">
    <text evidence="1">The sequence shown here is derived from an EMBL/GenBank/DDBJ whole genome shotgun (WGS) entry which is preliminary data.</text>
</comment>
<accession>A0ABS9R8J1</accession>
<dbReference type="RefSeq" id="WP_117453540.1">
    <property type="nucleotide sequence ID" value="NZ_JAKVPQ010000010.1"/>
</dbReference>
<gene>
    <name evidence="1" type="ORF">LQE99_12695</name>
</gene>
<sequence length="489" mass="57513">MKNKVICILVVVGALFVSFMFTSLDQKALFARVHQHRMITSAQPMDDEATRLPIVSIDTQGKKIPGEPVIDQEGNVSGYTVNELGEKMSEMEVSIYDDETMINRINNKPTQVTKSLVRYRGHSSRLFSKKGYLLRFVQDDGDHDLDVMGMGKESEWVLHGPFLDKTLMRNYLCMNVIGQVMPFTPDVRFCRLYVDGNYQGLYLMMESIRRGEQRVNIKKNSDDDLYISYIIRMDSDSKNQKALDTFGYYTFMTQDTNTRFGVVYPGTKNLKDEWKTYIEDDISRFEKALYSYDFMDQQNGYRAYIDVDSFVDMYVFMEFFGISDFGRRSTYLYKDGKGKLTMGPVWDFNNAMDNFFLKQPTDTMQFHDLYWYRMLLKDEDFVNKVIHRYEQLRKNVLDEAYLYSYIDEVCAFLGTEIDKNFEVWGYSFDASLLPKTEKLSPDERNVKSWEEAVVQMKTYIHERGTWLDEHIDTLYQYCHDSKNKDSLLK</sequence>
<keyword evidence="2" id="KW-1185">Reference proteome</keyword>
<dbReference type="Proteomes" id="UP001202402">
    <property type="component" value="Unassembled WGS sequence"/>
</dbReference>
<organism evidence="1 2">
    <name type="scientific">Amedibacillus hominis</name>
    <dbReference type="NCBI Taxonomy" id="2897776"/>
    <lineage>
        <taxon>Bacteria</taxon>
        <taxon>Bacillati</taxon>
        <taxon>Bacillota</taxon>
        <taxon>Erysipelotrichia</taxon>
        <taxon>Erysipelotrichales</taxon>
        <taxon>Erysipelotrichaceae</taxon>
        <taxon>Amedibacillus</taxon>
    </lineage>
</organism>
<dbReference type="InterPro" id="IPR014867">
    <property type="entry name" value="Spore_coat_CotH_CotH2/3/7"/>
</dbReference>
<protein>
    <submittedName>
        <fullName evidence="1">CotH kinase family protein</fullName>
    </submittedName>
</protein>
<dbReference type="Pfam" id="PF08757">
    <property type="entry name" value="CotH"/>
    <property type="match status" value="1"/>
</dbReference>
<keyword evidence="1" id="KW-0808">Transferase</keyword>
<name>A0ABS9R8J1_9FIRM</name>
<proteinExistence type="predicted"/>
<keyword evidence="1" id="KW-0418">Kinase</keyword>
<evidence type="ECO:0000313" key="2">
    <source>
        <dbReference type="Proteomes" id="UP001202402"/>
    </source>
</evidence>